<accession>A0A6I5A551</accession>
<organism evidence="1 2">
    <name type="scientific">Pontibacillus yanchengensis</name>
    <dbReference type="NCBI Taxonomy" id="462910"/>
    <lineage>
        <taxon>Bacteria</taxon>
        <taxon>Bacillati</taxon>
        <taxon>Bacillota</taxon>
        <taxon>Bacilli</taxon>
        <taxon>Bacillales</taxon>
        <taxon>Bacillaceae</taxon>
        <taxon>Pontibacillus</taxon>
    </lineage>
</organism>
<dbReference type="AlphaFoldDB" id="A0A6I5A551"/>
<dbReference type="Proteomes" id="UP000468638">
    <property type="component" value="Unassembled WGS sequence"/>
</dbReference>
<comment type="caution">
    <text evidence="1">The sequence shown here is derived from an EMBL/GenBank/DDBJ whole genome shotgun (WGS) entry which is preliminary data.</text>
</comment>
<gene>
    <name evidence="1" type="ORF">GLW05_17800</name>
</gene>
<dbReference type="SUPFAM" id="SSF140500">
    <property type="entry name" value="BAS1536-like"/>
    <property type="match status" value="1"/>
</dbReference>
<evidence type="ECO:0000313" key="1">
    <source>
        <dbReference type="EMBL" id="MYL35437.1"/>
    </source>
</evidence>
<sequence length="150" mass="17251">MFKEVQIKIIIPLSNKDYKKRLGEHVKAKVMECVVSDVSKGSIYFCELTEGSVFYPSLDKGDIVPIETQGDEGLPVIPFSEIQNKDTLIEQIKQSNEHSENQQKRILEFQIKELRTKMYKLAEEYGNSDDKVVQTSQNLDTVLNYYQAIV</sequence>
<dbReference type="RefSeq" id="WP_160850612.1">
    <property type="nucleotide sequence ID" value="NZ_WMEQ01000017.1"/>
</dbReference>
<proteinExistence type="predicted"/>
<dbReference type="InterPro" id="IPR018540">
    <property type="entry name" value="Spo0E-like"/>
</dbReference>
<dbReference type="EMBL" id="WMEQ01000017">
    <property type="protein sequence ID" value="MYL35437.1"/>
    <property type="molecule type" value="Genomic_DNA"/>
</dbReference>
<evidence type="ECO:0000313" key="2">
    <source>
        <dbReference type="Proteomes" id="UP000468638"/>
    </source>
</evidence>
<dbReference type="GO" id="GO:0046983">
    <property type="term" value="F:protein dimerization activity"/>
    <property type="evidence" value="ECO:0007669"/>
    <property type="project" value="InterPro"/>
</dbReference>
<dbReference type="OrthoDB" id="9977350at2"/>
<reference evidence="1 2" key="1">
    <citation type="submission" date="2019-11" db="EMBL/GenBank/DDBJ databases">
        <title>Genome sequences of 17 halophilic strains isolated from different environments.</title>
        <authorList>
            <person name="Furrow R.E."/>
        </authorList>
    </citation>
    <scope>NUCLEOTIDE SEQUENCE [LARGE SCALE GENOMIC DNA]</scope>
    <source>
        <strain evidence="1 2">22514_16_FS</strain>
    </source>
</reference>
<protein>
    <submittedName>
        <fullName evidence="1">Spo0E family sporulation regulatory protein-aspartic acid phosphatase</fullName>
    </submittedName>
</protein>
<dbReference type="GO" id="GO:0043937">
    <property type="term" value="P:regulation of sporulation"/>
    <property type="evidence" value="ECO:0007669"/>
    <property type="project" value="InterPro"/>
</dbReference>
<dbReference type="Pfam" id="PF09388">
    <property type="entry name" value="SpoOE-like"/>
    <property type="match status" value="1"/>
</dbReference>
<dbReference type="InterPro" id="IPR036638">
    <property type="entry name" value="HLH_DNA-bd_sf"/>
</dbReference>
<dbReference type="Gene3D" id="4.10.280.10">
    <property type="entry name" value="Helix-loop-helix DNA-binding domain"/>
    <property type="match status" value="1"/>
</dbReference>
<dbReference type="InterPro" id="IPR037208">
    <property type="entry name" value="Spo0E-like_sf"/>
</dbReference>
<name>A0A6I5A551_9BACI</name>